<dbReference type="Gene3D" id="3.40.50.150">
    <property type="entry name" value="Vaccinia Virus protein VP39"/>
    <property type="match status" value="1"/>
</dbReference>
<reference evidence="1 2" key="1">
    <citation type="submission" date="2019-06" db="EMBL/GenBank/DDBJ databases">
        <title>Sequencing the genomes of 1000 actinobacteria strains.</title>
        <authorList>
            <person name="Klenk H.-P."/>
        </authorList>
    </citation>
    <scope>NUCLEOTIDE SEQUENCE [LARGE SCALE GENOMIC DNA]</scope>
    <source>
        <strain evidence="1 2">DSM 45671</strain>
    </source>
</reference>
<accession>A0A561SH88</accession>
<dbReference type="InterPro" id="IPR029063">
    <property type="entry name" value="SAM-dependent_MTases_sf"/>
</dbReference>
<dbReference type="SUPFAM" id="SSF53335">
    <property type="entry name" value="S-adenosyl-L-methionine-dependent methyltransferases"/>
    <property type="match status" value="1"/>
</dbReference>
<evidence type="ECO:0000313" key="2">
    <source>
        <dbReference type="Proteomes" id="UP000321261"/>
    </source>
</evidence>
<dbReference type="OrthoDB" id="3469983at2"/>
<evidence type="ECO:0000313" key="1">
    <source>
        <dbReference type="EMBL" id="TWF74229.1"/>
    </source>
</evidence>
<protein>
    <submittedName>
        <fullName evidence="1">Methyltransferase family protein</fullName>
    </submittedName>
</protein>
<organism evidence="1 2">
    <name type="scientific">Pseudonocardia hierapolitana</name>
    <dbReference type="NCBI Taxonomy" id="1128676"/>
    <lineage>
        <taxon>Bacteria</taxon>
        <taxon>Bacillati</taxon>
        <taxon>Actinomycetota</taxon>
        <taxon>Actinomycetes</taxon>
        <taxon>Pseudonocardiales</taxon>
        <taxon>Pseudonocardiaceae</taxon>
        <taxon>Pseudonocardia</taxon>
    </lineage>
</organism>
<dbReference type="GO" id="GO:0008168">
    <property type="term" value="F:methyltransferase activity"/>
    <property type="evidence" value="ECO:0007669"/>
    <property type="project" value="UniProtKB-KW"/>
</dbReference>
<sequence length="263" mass="28297">MSTDSYLLENRAPDAGTRFVALSALFDGVTMRHVDGIGARAGWRCWEVGAGGPGVPRLLAERIGPTGYVLATDLDVSWMGTDLPGNVEVRRHDVATDAPPEPGFDLVHARLVLVHVPQRDEALRRMVAALRPGGWLLIEDFDVNLQPLACLEARQEAEQRANRVRAGFRELLAQRGVDLAYGRTLPRRLRDAGLTDVAADAFEPVALPAAAALEIANVRQVAPALISQARASAEEVDAHLRAVAAGQLDIATPPLISARGRHP</sequence>
<dbReference type="Proteomes" id="UP000321261">
    <property type="component" value="Unassembled WGS sequence"/>
</dbReference>
<dbReference type="RefSeq" id="WP_147253633.1">
    <property type="nucleotide sequence ID" value="NZ_VIWU01000001.1"/>
</dbReference>
<dbReference type="GO" id="GO:0032259">
    <property type="term" value="P:methylation"/>
    <property type="evidence" value="ECO:0007669"/>
    <property type="project" value="UniProtKB-KW"/>
</dbReference>
<keyword evidence="2" id="KW-1185">Reference proteome</keyword>
<dbReference type="CDD" id="cd02440">
    <property type="entry name" value="AdoMet_MTases"/>
    <property type="match status" value="1"/>
</dbReference>
<dbReference type="EMBL" id="VIWU01000001">
    <property type="protein sequence ID" value="TWF74229.1"/>
    <property type="molecule type" value="Genomic_DNA"/>
</dbReference>
<proteinExistence type="predicted"/>
<name>A0A561SH88_9PSEU</name>
<keyword evidence="1" id="KW-0808">Transferase</keyword>
<keyword evidence="1" id="KW-0489">Methyltransferase</keyword>
<gene>
    <name evidence="1" type="ORF">FHX44_11108</name>
</gene>
<comment type="caution">
    <text evidence="1">The sequence shown here is derived from an EMBL/GenBank/DDBJ whole genome shotgun (WGS) entry which is preliminary data.</text>
</comment>
<dbReference type="AlphaFoldDB" id="A0A561SH88"/>
<dbReference type="Pfam" id="PF13489">
    <property type="entry name" value="Methyltransf_23"/>
    <property type="match status" value="1"/>
</dbReference>